<evidence type="ECO:0000256" key="4">
    <source>
        <dbReference type="ARBA" id="ARBA00022574"/>
    </source>
</evidence>
<feature type="compositionally biased region" description="Acidic residues" evidence="7">
    <location>
        <begin position="1"/>
        <end position="12"/>
    </location>
</feature>
<dbReference type="OrthoDB" id="9890280at2759"/>
<feature type="region of interest" description="Disordered" evidence="7">
    <location>
        <begin position="1"/>
        <end position="25"/>
    </location>
</feature>
<evidence type="ECO:0000313" key="9">
    <source>
        <dbReference type="Proteomes" id="UP000887013"/>
    </source>
</evidence>
<comment type="function">
    <text evidence="1">Specifically binds 5-hydroxymethylcytosine (5hmC), suggesting that it acts as a specific reader of 5hmC.</text>
</comment>
<protein>
    <recommendedName>
        <fullName evidence="3">WD repeat-containing protein 76</fullName>
    </recommendedName>
</protein>
<gene>
    <name evidence="8" type="primary">wdr76</name>
    <name evidence="8" type="ORF">NPIL_659491</name>
</gene>
<dbReference type="GO" id="GO:2000001">
    <property type="term" value="P:regulation of DNA damage checkpoint"/>
    <property type="evidence" value="ECO:0007669"/>
    <property type="project" value="TreeGrafter"/>
</dbReference>
<dbReference type="InterPro" id="IPR001680">
    <property type="entry name" value="WD40_rpt"/>
</dbReference>
<keyword evidence="4 6" id="KW-0853">WD repeat</keyword>
<dbReference type="AlphaFoldDB" id="A0A8X6PAC7"/>
<dbReference type="GO" id="GO:0003677">
    <property type="term" value="F:DNA binding"/>
    <property type="evidence" value="ECO:0007669"/>
    <property type="project" value="TreeGrafter"/>
</dbReference>
<dbReference type="PROSITE" id="PS50082">
    <property type="entry name" value="WD_REPEATS_2"/>
    <property type="match status" value="1"/>
</dbReference>
<name>A0A8X6PAC7_NEPPI</name>
<feature type="region of interest" description="Disordered" evidence="7">
    <location>
        <begin position="61"/>
        <end position="80"/>
    </location>
</feature>
<evidence type="ECO:0000256" key="1">
    <source>
        <dbReference type="ARBA" id="ARBA00002530"/>
    </source>
</evidence>
<dbReference type="InterPro" id="IPR050853">
    <property type="entry name" value="WD_repeat_DNA-damage-binding"/>
</dbReference>
<reference evidence="8" key="1">
    <citation type="submission" date="2020-08" db="EMBL/GenBank/DDBJ databases">
        <title>Multicomponent nature underlies the extraordinary mechanical properties of spider dragline silk.</title>
        <authorList>
            <person name="Kono N."/>
            <person name="Nakamura H."/>
            <person name="Mori M."/>
            <person name="Yoshida Y."/>
            <person name="Ohtoshi R."/>
            <person name="Malay A.D."/>
            <person name="Moran D.A.P."/>
            <person name="Tomita M."/>
            <person name="Numata K."/>
            <person name="Arakawa K."/>
        </authorList>
    </citation>
    <scope>NUCLEOTIDE SEQUENCE</scope>
</reference>
<evidence type="ECO:0000256" key="3">
    <source>
        <dbReference type="ARBA" id="ARBA00021234"/>
    </source>
</evidence>
<dbReference type="SUPFAM" id="SSF50978">
    <property type="entry name" value="WD40 repeat-like"/>
    <property type="match status" value="1"/>
</dbReference>
<dbReference type="PANTHER" id="PTHR14773">
    <property type="entry name" value="WD REPEAT-CONTAINING PROTEIN 76"/>
    <property type="match status" value="1"/>
</dbReference>
<proteinExistence type="inferred from homology"/>
<comment type="caution">
    <text evidence="8">The sequence shown here is derived from an EMBL/GenBank/DDBJ whole genome shotgun (WGS) entry which is preliminary data.</text>
</comment>
<dbReference type="Pfam" id="PF00400">
    <property type="entry name" value="WD40"/>
    <property type="match status" value="1"/>
</dbReference>
<feature type="repeat" description="WD" evidence="6">
    <location>
        <begin position="367"/>
        <end position="402"/>
    </location>
</feature>
<dbReference type="EMBL" id="BMAW01066947">
    <property type="protein sequence ID" value="GFT57367.1"/>
    <property type="molecule type" value="Genomic_DNA"/>
</dbReference>
<sequence length="543" mass="61576">MIWEDSSDEYESEIMRESSSDEDEIQLDELSECEEMMHPNKEEKIVFSKSLKRTEVKEKFKDAAGSLKPPKSKKNVKSSEADQISSLMSLQWEKTNETASEAREIAKAEKELIKALAIKDMKRKRKQQNLSDEDELSCFQTRKSLRLEKKDIDLSEAAIEAKAIAKSAKELIEVTAEEKLVKGLPPILSFEKAITGENTYDDFVHDFDDVDFKISEPFYDYVSHFKNMKIDETKIAKVVNNRITTMDIHPVKEKIIVCVGNNYGDVGIWDVNSNSFPYEFRPHLLGITNIKCNPDLPNVFYTSSNDGIVRCGDIENKNFTEIYNISAESCCTYFDFLSSTNLLVSQQDGHVCVVDNRSDCNTGEMRHKCHKYSVKSVSVHPVNKSYFVSAGMKGLITLWDLRKLQEKPVIAVRHHKKVVSSAFFSPVTGNTVLTTSSDDSISLFATSKLGDVMAHQRSLRHNNFTGQWLTPFKATWLPNSDDIFVIGSMLNPRRIEIFNNEMKNIFNFQDELLCSIVSVNAFHPSLPVLAGCNCSGKVHVFSE</sequence>
<keyword evidence="9" id="KW-1185">Reference proteome</keyword>
<dbReference type="InterPro" id="IPR036322">
    <property type="entry name" value="WD40_repeat_dom_sf"/>
</dbReference>
<evidence type="ECO:0000256" key="7">
    <source>
        <dbReference type="SAM" id="MobiDB-lite"/>
    </source>
</evidence>
<evidence type="ECO:0000313" key="8">
    <source>
        <dbReference type="EMBL" id="GFT57367.1"/>
    </source>
</evidence>
<keyword evidence="5" id="KW-0677">Repeat</keyword>
<organism evidence="8 9">
    <name type="scientific">Nephila pilipes</name>
    <name type="common">Giant wood spider</name>
    <name type="synonym">Nephila maculata</name>
    <dbReference type="NCBI Taxonomy" id="299642"/>
    <lineage>
        <taxon>Eukaryota</taxon>
        <taxon>Metazoa</taxon>
        <taxon>Ecdysozoa</taxon>
        <taxon>Arthropoda</taxon>
        <taxon>Chelicerata</taxon>
        <taxon>Arachnida</taxon>
        <taxon>Araneae</taxon>
        <taxon>Araneomorphae</taxon>
        <taxon>Entelegynae</taxon>
        <taxon>Araneoidea</taxon>
        <taxon>Nephilidae</taxon>
        <taxon>Nephila</taxon>
    </lineage>
</organism>
<evidence type="ECO:0000256" key="6">
    <source>
        <dbReference type="PROSITE-ProRule" id="PRU00221"/>
    </source>
</evidence>
<dbReference type="Proteomes" id="UP000887013">
    <property type="component" value="Unassembled WGS sequence"/>
</dbReference>
<evidence type="ECO:0000256" key="2">
    <source>
        <dbReference type="ARBA" id="ARBA00005434"/>
    </source>
</evidence>
<evidence type="ECO:0000256" key="5">
    <source>
        <dbReference type="ARBA" id="ARBA00022737"/>
    </source>
</evidence>
<dbReference type="InterPro" id="IPR015943">
    <property type="entry name" value="WD40/YVTN_repeat-like_dom_sf"/>
</dbReference>
<accession>A0A8X6PAC7</accession>
<dbReference type="Gene3D" id="2.130.10.10">
    <property type="entry name" value="YVTN repeat-like/Quinoprotein amine dehydrogenase"/>
    <property type="match status" value="1"/>
</dbReference>
<dbReference type="PANTHER" id="PTHR14773:SF0">
    <property type="entry name" value="WD REPEAT-CONTAINING PROTEIN 76"/>
    <property type="match status" value="1"/>
</dbReference>
<dbReference type="GO" id="GO:0005634">
    <property type="term" value="C:nucleus"/>
    <property type="evidence" value="ECO:0007669"/>
    <property type="project" value="TreeGrafter"/>
</dbReference>
<comment type="similarity">
    <text evidence="2">Belongs to the WD repeat DDB2/WDR76 family.</text>
</comment>
<dbReference type="SMART" id="SM00320">
    <property type="entry name" value="WD40"/>
    <property type="match status" value="6"/>
</dbReference>